<organism evidence="3">
    <name type="scientific">Candida tenuis (strain ATCC 10573 / BCRC 21748 / CBS 615 / JCM 9827 / NBRC 10315 / NRRL Y-1498 / VKM Y-70)</name>
    <name type="common">Yeast</name>
    <name type="synonym">Yamadazyma tenuis</name>
    <dbReference type="NCBI Taxonomy" id="590646"/>
    <lineage>
        <taxon>Eukaryota</taxon>
        <taxon>Fungi</taxon>
        <taxon>Dikarya</taxon>
        <taxon>Ascomycota</taxon>
        <taxon>Saccharomycotina</taxon>
        <taxon>Pichiomycetes</taxon>
        <taxon>Debaryomycetaceae</taxon>
        <taxon>Yamadazyma</taxon>
    </lineage>
</organism>
<gene>
    <name evidence="2" type="ORF">CANTEDRAFT_131497</name>
</gene>
<dbReference type="Gene3D" id="3.40.50.1580">
    <property type="entry name" value="Nucleoside phosphorylase domain"/>
    <property type="match status" value="1"/>
</dbReference>
<comment type="similarity">
    <text evidence="1">Belongs to the NUP family.</text>
</comment>
<keyword evidence="3" id="KW-1185">Reference proteome</keyword>
<name>G3BAH6_CANTC</name>
<dbReference type="InterPro" id="IPR009486">
    <property type="entry name" value="Pur_nuclsid_perm"/>
</dbReference>
<sequence>MSSNRSGDPRFSTSLVQSHGISPKVFIITMFIPEQEAWNSKIDFPHHITVPGLSLLFPQVHCVQDYSICHMTTGEGEINASNSMMALLLNPQFDLSRTYFLLNGIGGGEPSRVTTGSVTFAKYAIQVGLMYQIDSRELPVAYKDWPSGYFSYGAKDPFTYPDAVYGTEIYELNEHLRDRAIRAAKKNEASLQSGTPQNILLRNMYDGPGGEPPTVMACDVTTSDNYFFGHRMSDFFMDYTSMVTNNTAYYCSSAQEENGTLESLLRMAKSHRVSFDRIIVMRSISNFVKPPPSVDDSVDFFNNFNKGGFQLALDNLFLGGYPVVEDIVENWDEVYAEGVKCSNYVGDIFGSLGGTPNFGKHNYTIH</sequence>
<dbReference type="EMBL" id="GL996527">
    <property type="protein sequence ID" value="EGV62062.1"/>
    <property type="molecule type" value="Genomic_DNA"/>
</dbReference>
<dbReference type="STRING" id="590646.G3BAH6"/>
<dbReference type="PANTHER" id="PTHR38643">
    <property type="entry name" value="PURINE NUCLEOSIDE PERMEASE C285.05-RELATED"/>
    <property type="match status" value="1"/>
</dbReference>
<dbReference type="GO" id="GO:0003824">
    <property type="term" value="F:catalytic activity"/>
    <property type="evidence" value="ECO:0007669"/>
    <property type="project" value="InterPro"/>
</dbReference>
<dbReference type="HOGENOM" id="CLU_031475_0_1_1"/>
<dbReference type="Pfam" id="PF06516">
    <property type="entry name" value="NUP"/>
    <property type="match status" value="1"/>
</dbReference>
<dbReference type="PANTHER" id="PTHR38643:SF1">
    <property type="entry name" value="PURINE NUCLEOSIDE PERMEASE C285.05-RELATED"/>
    <property type="match status" value="1"/>
</dbReference>
<accession>G3BAH6</accession>
<dbReference type="AlphaFoldDB" id="G3BAH6"/>
<evidence type="ECO:0000256" key="1">
    <source>
        <dbReference type="PIRNR" id="PIRNR013171"/>
    </source>
</evidence>
<reference evidence="2 3" key="1">
    <citation type="journal article" date="2011" name="Proc. Natl. Acad. Sci. U.S.A.">
        <title>Comparative genomics of xylose-fermenting fungi for enhanced biofuel production.</title>
        <authorList>
            <person name="Wohlbach D.J."/>
            <person name="Kuo A."/>
            <person name="Sato T.K."/>
            <person name="Potts K.M."/>
            <person name="Salamov A.A."/>
            <person name="LaButti K.M."/>
            <person name="Sun H."/>
            <person name="Clum A."/>
            <person name="Pangilinan J.L."/>
            <person name="Lindquist E.A."/>
            <person name="Lucas S."/>
            <person name="Lapidus A."/>
            <person name="Jin M."/>
            <person name="Gunawan C."/>
            <person name="Balan V."/>
            <person name="Dale B.E."/>
            <person name="Jeffries T.W."/>
            <person name="Zinkel R."/>
            <person name="Barry K.W."/>
            <person name="Grigoriev I.V."/>
            <person name="Gasch A.P."/>
        </authorList>
    </citation>
    <scope>NUCLEOTIDE SEQUENCE [LARGE SCALE GENOMIC DNA]</scope>
    <source>
        <strain evidence="3">ATCC 10573 / BCRC 21748 / CBS 615 / JCM 9827 / NBRC 10315 / NRRL Y-1498 / VKM Y-70</strain>
    </source>
</reference>
<dbReference type="GO" id="GO:0005783">
    <property type="term" value="C:endoplasmic reticulum"/>
    <property type="evidence" value="ECO:0007669"/>
    <property type="project" value="TreeGrafter"/>
</dbReference>
<proteinExistence type="inferred from homology"/>
<dbReference type="GO" id="GO:0055085">
    <property type="term" value="P:transmembrane transport"/>
    <property type="evidence" value="ECO:0007669"/>
    <property type="project" value="InterPro"/>
</dbReference>
<dbReference type="Proteomes" id="UP000000707">
    <property type="component" value="Unassembled WGS sequence"/>
</dbReference>
<keyword evidence="1" id="KW-0813">Transport</keyword>
<dbReference type="InterPro" id="IPR035994">
    <property type="entry name" value="Nucleoside_phosphorylase_sf"/>
</dbReference>
<evidence type="ECO:0000313" key="3">
    <source>
        <dbReference type="Proteomes" id="UP000000707"/>
    </source>
</evidence>
<protein>
    <submittedName>
        <fullName evidence="2">Purine nucleoside permease</fullName>
    </submittedName>
</protein>
<dbReference type="PIRSF" id="PIRSF013171">
    <property type="entry name" value="Pur_nuclsid_perm"/>
    <property type="match status" value="1"/>
</dbReference>
<evidence type="ECO:0000313" key="2">
    <source>
        <dbReference type="EMBL" id="EGV62062.1"/>
    </source>
</evidence>
<comment type="function">
    <text evidence="1">Nucleoside permease that transports adenosine and guanosine.</text>
</comment>
<dbReference type="eggNOG" id="ENOG502QQPU">
    <property type="taxonomic scope" value="Eukaryota"/>
</dbReference>
<dbReference type="GO" id="GO:0009116">
    <property type="term" value="P:nucleoside metabolic process"/>
    <property type="evidence" value="ECO:0007669"/>
    <property type="project" value="InterPro"/>
</dbReference>